<proteinExistence type="predicted"/>
<protein>
    <submittedName>
        <fullName evidence="1">Uncharacterized protein</fullName>
    </submittedName>
</protein>
<gene>
    <name evidence="1" type="ORF">K0B96_06435</name>
</gene>
<evidence type="ECO:0000313" key="1">
    <source>
        <dbReference type="EMBL" id="QYM80247.1"/>
    </source>
</evidence>
<dbReference type="KEGG" id="ole:K0B96_06435"/>
<dbReference type="RefSeq" id="WP_220165160.1">
    <property type="nucleotide sequence ID" value="NZ_CP080507.1"/>
</dbReference>
<reference evidence="1" key="1">
    <citation type="submission" date="2021-08" db="EMBL/GenBank/DDBJ databases">
        <title>Genome of a novel bacterium of the phylum Verrucomicrobia, Oleiharenicola sp. KSB-15.</title>
        <authorList>
            <person name="Chung J.-H."/>
            <person name="Ahn J.-H."/>
            <person name="Yoon Y."/>
            <person name="Kim D.-Y."/>
            <person name="An S.-H."/>
            <person name="Park I."/>
            <person name="Yeon J."/>
        </authorList>
    </citation>
    <scope>NUCLEOTIDE SEQUENCE</scope>
    <source>
        <strain evidence="1">KSB-15</strain>
    </source>
</reference>
<dbReference type="Proteomes" id="UP000825051">
    <property type="component" value="Chromosome"/>
</dbReference>
<dbReference type="EMBL" id="CP080507">
    <property type="protein sequence ID" value="QYM80247.1"/>
    <property type="molecule type" value="Genomic_DNA"/>
</dbReference>
<organism evidence="1 2">
    <name type="scientific">Horticoccus luteus</name>
    <dbReference type="NCBI Taxonomy" id="2862869"/>
    <lineage>
        <taxon>Bacteria</taxon>
        <taxon>Pseudomonadati</taxon>
        <taxon>Verrucomicrobiota</taxon>
        <taxon>Opitutia</taxon>
        <taxon>Opitutales</taxon>
        <taxon>Opitutaceae</taxon>
        <taxon>Horticoccus</taxon>
    </lineage>
</organism>
<evidence type="ECO:0000313" key="2">
    <source>
        <dbReference type="Proteomes" id="UP000825051"/>
    </source>
</evidence>
<dbReference type="AlphaFoldDB" id="A0A8F9TYC6"/>
<sequence length="214" mass="23607">MDILGQYLDERDDQRRDQAEADERWMCERAGIDPAERLLAWDRWLVSTLQKALQWPADPVRRSKLVRQCAAEITGLAKQLRGRGWLLDGDALAKHVRGMLAPLAAAQRAGKIDDFWPYFRAAVGRYVGAHAEEIQAHARRTGADDGAQSFGAVLAGLGITAEARQRRPSLTELLADRAGEVAQVKRASLRDRTARARAREAACNAAAGQAEMPL</sequence>
<accession>A0A8F9TYC6</accession>
<name>A0A8F9TYC6_9BACT</name>
<keyword evidence="2" id="KW-1185">Reference proteome</keyword>